<name>A0ABP9IY53_9ACTN</name>
<dbReference type="Proteomes" id="UP001501759">
    <property type="component" value="Unassembled WGS sequence"/>
</dbReference>
<evidence type="ECO:0000313" key="3">
    <source>
        <dbReference type="Proteomes" id="UP001501759"/>
    </source>
</evidence>
<reference evidence="3" key="1">
    <citation type="journal article" date="2019" name="Int. J. Syst. Evol. Microbiol.">
        <title>The Global Catalogue of Microorganisms (GCM) 10K type strain sequencing project: providing services to taxonomists for standard genome sequencing and annotation.</title>
        <authorList>
            <consortium name="The Broad Institute Genomics Platform"/>
            <consortium name="The Broad Institute Genome Sequencing Center for Infectious Disease"/>
            <person name="Wu L."/>
            <person name="Ma J."/>
        </authorList>
    </citation>
    <scope>NUCLEOTIDE SEQUENCE [LARGE SCALE GENOMIC DNA]</scope>
    <source>
        <strain evidence="3">JCM 18409</strain>
    </source>
</reference>
<feature type="compositionally biased region" description="Low complexity" evidence="1">
    <location>
        <begin position="108"/>
        <end position="119"/>
    </location>
</feature>
<feature type="region of interest" description="Disordered" evidence="1">
    <location>
        <begin position="1"/>
        <end position="140"/>
    </location>
</feature>
<evidence type="ECO:0000256" key="1">
    <source>
        <dbReference type="SAM" id="MobiDB-lite"/>
    </source>
</evidence>
<proteinExistence type="predicted"/>
<protein>
    <submittedName>
        <fullName evidence="2">Uncharacterized protein</fullName>
    </submittedName>
</protein>
<feature type="compositionally biased region" description="Basic and acidic residues" evidence="1">
    <location>
        <begin position="78"/>
        <end position="87"/>
    </location>
</feature>
<feature type="compositionally biased region" description="Gly residues" evidence="1">
    <location>
        <begin position="1"/>
        <end position="15"/>
    </location>
</feature>
<dbReference type="EMBL" id="BAABKB010000010">
    <property type="protein sequence ID" value="GAA5012409.1"/>
    <property type="molecule type" value="Genomic_DNA"/>
</dbReference>
<evidence type="ECO:0000313" key="2">
    <source>
        <dbReference type="EMBL" id="GAA5012409.1"/>
    </source>
</evidence>
<sequence length="140" mass="14697">MSSGWDGGCFRGGRPGNSPRPAVDGHPIRRTPHSPLPAARCPLPAARCQRRGPARKYAAGTGRAAPGARPRESAGPARPHDPADSARTRHGQPVLGRAEAEGQFAQDGGRASGSSGSGSVEDSPLRNRMLHIRFTSRRPP</sequence>
<feature type="compositionally biased region" description="Low complexity" evidence="1">
    <location>
        <begin position="58"/>
        <end position="77"/>
    </location>
</feature>
<gene>
    <name evidence="2" type="ORF">GCM10023335_34360</name>
</gene>
<comment type="caution">
    <text evidence="2">The sequence shown here is derived from an EMBL/GenBank/DDBJ whole genome shotgun (WGS) entry which is preliminary data.</text>
</comment>
<feature type="compositionally biased region" description="Basic residues" evidence="1">
    <location>
        <begin position="128"/>
        <end position="140"/>
    </location>
</feature>
<keyword evidence="3" id="KW-1185">Reference proteome</keyword>
<feature type="compositionally biased region" description="Low complexity" evidence="1">
    <location>
        <begin position="36"/>
        <end position="47"/>
    </location>
</feature>
<organism evidence="2 3">
    <name type="scientific">Streptomyces siamensis</name>
    <dbReference type="NCBI Taxonomy" id="1274986"/>
    <lineage>
        <taxon>Bacteria</taxon>
        <taxon>Bacillati</taxon>
        <taxon>Actinomycetota</taxon>
        <taxon>Actinomycetes</taxon>
        <taxon>Kitasatosporales</taxon>
        <taxon>Streptomycetaceae</taxon>
        <taxon>Streptomyces</taxon>
    </lineage>
</organism>
<accession>A0ABP9IY53</accession>